<sequence length="32" mass="3938">MDFHNRFDNQLNIRINFYKNKQNISVNANIKK</sequence>
<evidence type="ECO:0000313" key="1">
    <source>
        <dbReference type="EMBL" id="CDI57283.1"/>
    </source>
</evidence>
<accession>U6F1Z2</accession>
<dbReference type="Proteomes" id="UP000017248">
    <property type="component" value="Unassembled WGS sequence"/>
</dbReference>
<organism evidence="1 2">
    <name type="scientific">Lactobacillus helveticus CIRM-BIA 951</name>
    <dbReference type="NCBI Taxonomy" id="1226334"/>
    <lineage>
        <taxon>Bacteria</taxon>
        <taxon>Bacillati</taxon>
        <taxon>Bacillota</taxon>
        <taxon>Bacilli</taxon>
        <taxon>Lactobacillales</taxon>
        <taxon>Lactobacillaceae</taxon>
        <taxon>Lactobacillus</taxon>
    </lineage>
</organism>
<dbReference type="HOGENOM" id="CLU_3390020_0_0_9"/>
<dbReference type="AlphaFoldDB" id="U6F1Z2"/>
<name>U6F1Z2_LACHE</name>
<evidence type="ECO:0000313" key="2">
    <source>
        <dbReference type="Proteomes" id="UP000017248"/>
    </source>
</evidence>
<keyword evidence="2" id="KW-1185">Reference proteome</keyword>
<reference evidence="1" key="1">
    <citation type="submission" date="2013-09" db="EMBL/GenBank/DDBJ databases">
        <title>Draft Genome Sequence of five Lactobacillus helveticus strains CIRM-BIA 101T, 103, 104, 951 and 953 isolated from milk product.</title>
        <authorList>
            <person name="Valence F."/>
            <person name="Chuat V."/>
            <person name="Ma L."/>
            <person name="Creno S."/>
            <person name="Falentin H."/>
            <person name="Lortal S."/>
            <person name="Bizet C."/>
            <person name="Clermont D."/>
            <person name="Loux V."/>
            <person name="Bouchier C."/>
            <person name="Cousin S."/>
        </authorList>
    </citation>
    <scope>NUCLEOTIDE SEQUENCE [LARGE SCALE GENOMIC DNA]</scope>
    <source>
        <strain evidence="1">CIRM-BIA 951</strain>
    </source>
</reference>
<gene>
    <name evidence="1" type="ORF">LHCIRMBIA951_01823</name>
</gene>
<comment type="caution">
    <text evidence="1">The sequence shown here is derived from an EMBL/GenBank/DDBJ whole genome shotgun (WGS) entry which is preliminary data.</text>
</comment>
<protein>
    <submittedName>
        <fullName evidence="1">Uncharacterized protein</fullName>
    </submittedName>
</protein>
<dbReference type="EMBL" id="CBUK010000005">
    <property type="protein sequence ID" value="CDI57283.1"/>
    <property type="molecule type" value="Genomic_DNA"/>
</dbReference>
<proteinExistence type="predicted"/>